<dbReference type="AlphaFoldDB" id="A0A4R7RYY8"/>
<dbReference type="GO" id="GO:0016874">
    <property type="term" value="F:ligase activity"/>
    <property type="evidence" value="ECO:0007669"/>
    <property type="project" value="UniProtKB-KW"/>
</dbReference>
<proteinExistence type="predicted"/>
<dbReference type="OrthoDB" id="9255590at2"/>
<dbReference type="SUPFAM" id="SSF56091">
    <property type="entry name" value="DNA ligase/mRNA capping enzyme, catalytic domain"/>
    <property type="match status" value="1"/>
</dbReference>
<organism evidence="2 3">
    <name type="scientific">Prosthecobacter fusiformis</name>
    <dbReference type="NCBI Taxonomy" id="48464"/>
    <lineage>
        <taxon>Bacteria</taxon>
        <taxon>Pseudomonadati</taxon>
        <taxon>Verrucomicrobiota</taxon>
        <taxon>Verrucomicrobiia</taxon>
        <taxon>Verrucomicrobiales</taxon>
        <taxon>Verrucomicrobiaceae</taxon>
        <taxon>Prosthecobacter</taxon>
    </lineage>
</organism>
<gene>
    <name evidence="2" type="ORF">EI77_02284</name>
</gene>
<dbReference type="Pfam" id="PF09414">
    <property type="entry name" value="RNA_ligase"/>
    <property type="match status" value="1"/>
</dbReference>
<dbReference type="EMBL" id="SOCA01000003">
    <property type="protein sequence ID" value="TDU71164.1"/>
    <property type="molecule type" value="Genomic_DNA"/>
</dbReference>
<evidence type="ECO:0000313" key="3">
    <source>
        <dbReference type="Proteomes" id="UP000295662"/>
    </source>
</evidence>
<sequence length="342" mass="38220">MKRKLASIQSVIAIEPIPNADAIELARIQGWQCVIKKGELRAGDLGVFLEIDSIPPDDPRFTFLWHNKKDVESTERPAAFRLKTVRLRGMLSQGLLLPIQQFPELIRPFVTGTDVTEILGVTKWEPPLPEMEDIAGPFLPGVPKTDEMRVQSVPSVLDELAGRAYVMTLKCDGTSATFGIHQDTGEFTACGRNWSIKRGSNTYWRVAETYHLEKSLQAHPHLAIQGELVGPGIQKNRLGLNCPQFRVFNVYDQQTCCFLGHDEAVAFLNEIKVPMVDVIEEGLSFDHDMESLLALAEGYYPGTQNEREGLVIRPKTEYQSPTLGGRLSFKVISNRFLLKGGD</sequence>
<reference evidence="2 3" key="1">
    <citation type="submission" date="2019-03" db="EMBL/GenBank/DDBJ databases">
        <title>Genomic Encyclopedia of Archaeal and Bacterial Type Strains, Phase II (KMG-II): from individual species to whole genera.</title>
        <authorList>
            <person name="Goeker M."/>
        </authorList>
    </citation>
    <scope>NUCLEOTIDE SEQUENCE [LARGE SCALE GENOMIC DNA]</scope>
    <source>
        <strain evidence="2 3">ATCC 25309</strain>
    </source>
</reference>
<dbReference type="RefSeq" id="WP_133795343.1">
    <property type="nucleotide sequence ID" value="NZ_SOCA01000003.1"/>
</dbReference>
<keyword evidence="3" id="KW-1185">Reference proteome</keyword>
<name>A0A4R7RYY8_9BACT</name>
<feature type="domain" description="RNA ligase" evidence="1">
    <location>
        <begin position="165"/>
        <end position="332"/>
    </location>
</feature>
<evidence type="ECO:0000259" key="1">
    <source>
        <dbReference type="Pfam" id="PF09414"/>
    </source>
</evidence>
<keyword evidence="2" id="KW-0436">Ligase</keyword>
<dbReference type="Gene3D" id="3.30.470.30">
    <property type="entry name" value="DNA ligase/mRNA capping enzyme"/>
    <property type="match status" value="1"/>
</dbReference>
<dbReference type="InterPro" id="IPR012646">
    <property type="entry name" value="RNA_ligase_DRB0094"/>
</dbReference>
<protein>
    <submittedName>
        <fullName evidence="2">RNA ligase (TIGR02306 family)</fullName>
    </submittedName>
</protein>
<accession>A0A4R7RYY8</accession>
<comment type="caution">
    <text evidence="2">The sequence shown here is derived from an EMBL/GenBank/DDBJ whole genome shotgun (WGS) entry which is preliminary data.</text>
</comment>
<dbReference type="NCBIfam" id="TIGR02306">
    <property type="entry name" value="RNA_lig_DRB0094"/>
    <property type="match status" value="1"/>
</dbReference>
<evidence type="ECO:0000313" key="2">
    <source>
        <dbReference type="EMBL" id="TDU71164.1"/>
    </source>
</evidence>
<dbReference type="Proteomes" id="UP000295662">
    <property type="component" value="Unassembled WGS sequence"/>
</dbReference>
<dbReference type="InterPro" id="IPR021122">
    <property type="entry name" value="RNA_ligase_dom_REL/Rnl2"/>
</dbReference>
<dbReference type="Pfam" id="PF21189">
    <property type="entry name" value="PHA02142"/>
    <property type="match status" value="1"/>
</dbReference>